<dbReference type="Proteomes" id="UP001597296">
    <property type="component" value="Unassembled WGS sequence"/>
</dbReference>
<feature type="chain" id="PRO_5046322852" evidence="2">
    <location>
        <begin position="22"/>
        <end position="134"/>
    </location>
</feature>
<accession>A0ABW5C8J7</accession>
<evidence type="ECO:0000313" key="3">
    <source>
        <dbReference type="EMBL" id="MFD2232662.1"/>
    </source>
</evidence>
<evidence type="ECO:0000256" key="1">
    <source>
        <dbReference type="SAM" id="MobiDB-lite"/>
    </source>
</evidence>
<dbReference type="EMBL" id="JBHUIY010000003">
    <property type="protein sequence ID" value="MFD2232662.1"/>
    <property type="molecule type" value="Genomic_DNA"/>
</dbReference>
<reference evidence="4" key="1">
    <citation type="journal article" date="2019" name="Int. J. Syst. Evol. Microbiol.">
        <title>The Global Catalogue of Microorganisms (GCM) 10K type strain sequencing project: providing services to taxonomists for standard genome sequencing and annotation.</title>
        <authorList>
            <consortium name="The Broad Institute Genomics Platform"/>
            <consortium name="The Broad Institute Genome Sequencing Center for Infectious Disease"/>
            <person name="Wu L."/>
            <person name="Ma J."/>
        </authorList>
    </citation>
    <scope>NUCLEOTIDE SEQUENCE [LARGE SCALE GENOMIC DNA]</scope>
    <source>
        <strain evidence="4">KCTC 15012</strain>
    </source>
</reference>
<sequence length="134" mass="15395">MHRRLLLLSALAAAIPFSLRAEEKKQEKKQDRLPNPGPGERYIKLPPIPLELYDRYGGYHMAMIELIVYAAQEAKVSEKKLSDKIKMAFNVIPYEEYTKGNPSPMMKATALDIARKEYGETLIRDVLIAKMLFR</sequence>
<evidence type="ECO:0000313" key="4">
    <source>
        <dbReference type="Proteomes" id="UP001597296"/>
    </source>
</evidence>
<organism evidence="3 4">
    <name type="scientific">Phaeospirillum tilakii</name>
    <dbReference type="NCBI Taxonomy" id="741673"/>
    <lineage>
        <taxon>Bacteria</taxon>
        <taxon>Pseudomonadati</taxon>
        <taxon>Pseudomonadota</taxon>
        <taxon>Alphaproteobacteria</taxon>
        <taxon>Rhodospirillales</taxon>
        <taxon>Rhodospirillaceae</taxon>
        <taxon>Phaeospirillum</taxon>
    </lineage>
</organism>
<feature type="compositionally biased region" description="Basic and acidic residues" evidence="1">
    <location>
        <begin position="22"/>
        <end position="32"/>
    </location>
</feature>
<keyword evidence="2" id="KW-0732">Signal</keyword>
<evidence type="ECO:0000256" key="2">
    <source>
        <dbReference type="SAM" id="SignalP"/>
    </source>
</evidence>
<gene>
    <name evidence="3" type="ORF">ACFSNB_02465</name>
</gene>
<name>A0ABW5C8J7_9PROT</name>
<dbReference type="RefSeq" id="WP_377314178.1">
    <property type="nucleotide sequence ID" value="NZ_JBHUIY010000003.1"/>
</dbReference>
<proteinExistence type="predicted"/>
<feature type="signal peptide" evidence="2">
    <location>
        <begin position="1"/>
        <end position="21"/>
    </location>
</feature>
<keyword evidence="4" id="KW-1185">Reference proteome</keyword>
<protein>
    <submittedName>
        <fullName evidence="3">Uncharacterized protein</fullName>
    </submittedName>
</protein>
<comment type="caution">
    <text evidence="3">The sequence shown here is derived from an EMBL/GenBank/DDBJ whole genome shotgun (WGS) entry which is preliminary data.</text>
</comment>
<feature type="region of interest" description="Disordered" evidence="1">
    <location>
        <begin position="22"/>
        <end position="41"/>
    </location>
</feature>